<evidence type="ECO:0008006" key="4">
    <source>
        <dbReference type="Google" id="ProtNLM"/>
    </source>
</evidence>
<evidence type="ECO:0000313" key="3">
    <source>
        <dbReference type="Proteomes" id="UP000593605"/>
    </source>
</evidence>
<dbReference type="EMBL" id="CP063145">
    <property type="protein sequence ID" value="QOR74585.1"/>
    <property type="molecule type" value="Genomic_DNA"/>
</dbReference>
<dbReference type="KEGG" id="civ:IMZ16_03895"/>
<name>A0A7M1T4B4_9FLAO</name>
<feature type="chain" id="PRO_5032633142" description="SprB repeat-containing protein" evidence="1">
    <location>
        <begin position="19"/>
        <end position="980"/>
    </location>
</feature>
<feature type="signal peptide" evidence="1">
    <location>
        <begin position="1"/>
        <end position="18"/>
    </location>
</feature>
<reference evidence="2 3" key="1">
    <citation type="submission" date="2020-10" db="EMBL/GenBank/DDBJ databases">
        <title>Complete genome of Cruoricapor ignavus strain M1214 isolated from the blood culture of a febrile patient.</title>
        <authorList>
            <person name="Guglielmino C.J.D."/>
        </authorList>
    </citation>
    <scope>NUCLEOTIDE SEQUENCE [LARGE SCALE GENOMIC DNA]</scope>
    <source>
        <strain evidence="2 3">M1214</strain>
    </source>
</reference>
<dbReference type="Proteomes" id="UP000593605">
    <property type="component" value="Chromosome"/>
</dbReference>
<dbReference type="RefSeq" id="WP_193440573.1">
    <property type="nucleotide sequence ID" value="NZ_CP063145.1"/>
</dbReference>
<evidence type="ECO:0000256" key="1">
    <source>
        <dbReference type="SAM" id="SignalP"/>
    </source>
</evidence>
<dbReference type="AlphaFoldDB" id="A0A7M1T4B4"/>
<keyword evidence="1" id="KW-0732">Signal</keyword>
<proteinExistence type="predicted"/>
<protein>
    <recommendedName>
        <fullName evidence="4">SprB repeat-containing protein</fullName>
    </recommendedName>
</protein>
<accession>A0A7M1T4B4</accession>
<organism evidence="2 3">
    <name type="scientific">Cruoricaptor ignavus</name>
    <dbReference type="NCBI Taxonomy" id="1118202"/>
    <lineage>
        <taxon>Bacteria</taxon>
        <taxon>Pseudomonadati</taxon>
        <taxon>Bacteroidota</taxon>
        <taxon>Flavobacteriia</taxon>
        <taxon>Flavobacteriales</taxon>
        <taxon>Weeksellaceae</taxon>
        <taxon>Cruoricaptor</taxon>
    </lineage>
</organism>
<gene>
    <name evidence="2" type="ORF">IMZ16_03895</name>
</gene>
<sequence>MKKILSFLLLLSFSLFIAQDNLNIVITSLNHETCKSNGSVEWKVTNGRPNGSYSYTIIDLKTNKELNISSGPSYSSLPAGNYQIIAVETISGETVEEKRRGTLDFVIQNQLEKIKISADGDDASCEALNVNVLKGKGPYTYNIYKIDSKDSTKRTLIKTDKSSSKTMSYADLSNGFYDVEVIDACGENAFVYKIGITKPIWDIMPEGEESKYDYLYGFTVETCGFWNFKVGLKNNLDQQSPNQKVQLKRIAITYTDAAGNPQFVEELNPAYESSKSLGETTVDRYGNDLVIPNTAKDIKLIVEDLCGKVQTLPLNPEVLPIKIFSSTSCKSTNSFTFKSNTKFKILKAIAPDGSTLIPQYNADYDTLKFAHTFSNTENFGTGIYKFEVEDQCGNKKNFMYEIKDSDPFVYYHQTATCEADKTYVIFNTSEADFEKITIKSTSAQGAGETYYITQFVKGTGGISRGAIILPIGKYTYTFTTKNCPSESQEKQLDVIQTLPVTVAPVSSCEAQPKIQVTWENLGTFELNRRISLWKKQPNGTYSFYKEAPRDRILKDDPKLTQSYTWEPRNLPTGIYQVRQTGNVYNTLKDDGLFYSSNCSEPSVIYEFEYNNPTDALEIKTQSFECSNKSYNLFVSAKKGSQKLTYALYKNGVEIYPYQSEPVFTKLEKGVYIVHVKDECGKVNTQAVDVTVLYKPGISVDGDCDGNVPKIRLRVNDLDVLRFEWRKIKDANGNLLSGGVLSTKSFLDLENFTADKAGVYQVHITSPEGKEYCVDTYDQIMLREDSFTNPSAGESSEHAFYYDGTQSHNLFDYLGGQPDTFGKWEVMSDSKLTTIDGNRWNIAENSPGTYKFKYTVNALCGSTTISRVSQVIIHLLPEACYRLPATDGQTLSTNAGITALGRAGAENDNWPMVRQGAWLVMEANTKGFVINRVDNPATKIPKNKSVKGMMVYDTTEKCLKIYDGNQWKCFNKQACPDHKSK</sequence>
<evidence type="ECO:0000313" key="2">
    <source>
        <dbReference type="EMBL" id="QOR74585.1"/>
    </source>
</evidence>